<dbReference type="Pfam" id="PF07120">
    <property type="entry name" value="DUF1376"/>
    <property type="match status" value="1"/>
</dbReference>
<dbReference type="EMBL" id="CP059558">
    <property type="protein sequence ID" value="QUY35642.1"/>
    <property type="molecule type" value="Genomic_DNA"/>
</dbReference>
<reference evidence="2" key="1">
    <citation type="submission" date="2020-07" db="EMBL/GenBank/DDBJ databases">
        <title>Acinetobacter junii strain YR7 chromosome and plasmid pNDM-YR7.</title>
        <authorList>
            <person name="Tang B."/>
        </authorList>
    </citation>
    <scope>NUCLEOTIDE SEQUENCE</scope>
    <source>
        <strain evidence="2">YR7</strain>
    </source>
</reference>
<organism evidence="2 3">
    <name type="scientific">Acinetobacter junii</name>
    <dbReference type="NCBI Taxonomy" id="40215"/>
    <lineage>
        <taxon>Bacteria</taxon>
        <taxon>Pseudomonadati</taxon>
        <taxon>Pseudomonadota</taxon>
        <taxon>Gammaproteobacteria</taxon>
        <taxon>Moraxellales</taxon>
        <taxon>Moraxellaceae</taxon>
        <taxon>Acinetobacter</taxon>
    </lineage>
</organism>
<proteinExistence type="predicted"/>
<feature type="region of interest" description="Disordered" evidence="1">
    <location>
        <begin position="93"/>
        <end position="172"/>
    </location>
</feature>
<evidence type="ECO:0000256" key="1">
    <source>
        <dbReference type="SAM" id="MobiDB-lite"/>
    </source>
</evidence>
<sequence length="288" mass="33747">MYKYLHHISDFMVDTAHLSPLEECFYRRAIDFYYLNEKPLPKETQSVFRRLRAITQEERDAVLNVLQDFFFELEDGFHNKRCDAEIAEYHLNANKNRENGKKGGRPPKNKPKVNPIESELVNQENPKETQSVILGSESETQKNLNRKPLTDNHKPNINTHTLSENENFDQSDSWKPESEILLNVIRQSVGVQAEQVIAMAEYEFHLGNFNAHWENKIDLTENQKTRKFAQWLILEFKKQAVSNNKSEPEKAIQTSLNVNEAWSKPQELVVYNEAQLPELTEQDVEEWM</sequence>
<accession>A0AAX1MGP6</accession>
<feature type="compositionally biased region" description="Polar residues" evidence="1">
    <location>
        <begin position="155"/>
        <end position="171"/>
    </location>
</feature>
<dbReference type="InterPro" id="IPR010781">
    <property type="entry name" value="DUF1376"/>
</dbReference>
<dbReference type="GeneID" id="70092883"/>
<name>A0AAX1MGP6_ACIJU</name>
<dbReference type="RefSeq" id="WP_212638470.1">
    <property type="nucleotide sequence ID" value="NZ_CP059558.1"/>
</dbReference>
<dbReference type="AlphaFoldDB" id="A0AAX1MGP6"/>
<protein>
    <submittedName>
        <fullName evidence="2">YdaU family protein</fullName>
    </submittedName>
</protein>
<gene>
    <name evidence="2" type="ORF">H2677_10165</name>
</gene>
<feature type="compositionally biased region" description="Basic residues" evidence="1">
    <location>
        <begin position="102"/>
        <end position="111"/>
    </location>
</feature>
<feature type="compositionally biased region" description="Polar residues" evidence="1">
    <location>
        <begin position="120"/>
        <end position="143"/>
    </location>
</feature>
<evidence type="ECO:0000313" key="3">
    <source>
        <dbReference type="Proteomes" id="UP000679388"/>
    </source>
</evidence>
<dbReference type="Proteomes" id="UP000679388">
    <property type="component" value="Chromosome"/>
</dbReference>
<evidence type="ECO:0000313" key="2">
    <source>
        <dbReference type="EMBL" id="QUY35642.1"/>
    </source>
</evidence>